<sequence length="268" mass="30453">MAKVNVEYSPKVIECQSKRDSKDARDAVLTVKDETISNCVNVPTDIEAITRGVVAKIPVVLAELRLQVNINSIIELPEYAYEIKNIKKKVKITQCLLIRDTGMLFIKGFVRKNIDYSTRSGSNSRSFHGDIRHFTVDVPFTCTTEVFFNGFQPAPVIDNTSREFEYLMQQDLTGPSFGTKDKLQSSDTTEFNQVSTEEFNELPYCELIRAEIVEFDEALNPTGFDHSYMPFEERKFRVLEEKMVLYITLKLLQNRQVAIPAIGGVGPC</sequence>
<evidence type="ECO:0000313" key="2">
    <source>
        <dbReference type="EMBL" id="MBM7614295.1"/>
    </source>
</evidence>
<dbReference type="InterPro" id="IPR054845">
    <property type="entry name" value="Exosporium_prot_C"/>
</dbReference>
<gene>
    <name evidence="2" type="ORF">JOC73_000806</name>
</gene>
<name>A0ABS2NMW9_9FIRM</name>
<dbReference type="RefSeq" id="WP_204400571.1">
    <property type="nucleotide sequence ID" value="NZ_JAFBEE010000003.1"/>
</dbReference>
<protein>
    <recommendedName>
        <fullName evidence="1">DUF7852 domain-containing protein</fullName>
    </recommendedName>
</protein>
<comment type="caution">
    <text evidence="2">The sequence shown here is derived from an EMBL/GenBank/DDBJ whole genome shotgun (WGS) entry which is preliminary data.</text>
</comment>
<dbReference type="Proteomes" id="UP001314796">
    <property type="component" value="Unassembled WGS sequence"/>
</dbReference>
<organism evidence="2 3">
    <name type="scientific">Alkaliphilus hydrothermalis</name>
    <dbReference type="NCBI Taxonomy" id="1482730"/>
    <lineage>
        <taxon>Bacteria</taxon>
        <taxon>Bacillati</taxon>
        <taxon>Bacillota</taxon>
        <taxon>Clostridia</taxon>
        <taxon>Peptostreptococcales</taxon>
        <taxon>Natronincolaceae</taxon>
        <taxon>Alkaliphilus</taxon>
    </lineage>
</organism>
<proteinExistence type="predicted"/>
<reference evidence="2 3" key="1">
    <citation type="submission" date="2021-01" db="EMBL/GenBank/DDBJ databases">
        <title>Genomic Encyclopedia of Type Strains, Phase IV (KMG-IV): sequencing the most valuable type-strain genomes for metagenomic binning, comparative biology and taxonomic classification.</title>
        <authorList>
            <person name="Goeker M."/>
        </authorList>
    </citation>
    <scope>NUCLEOTIDE SEQUENCE [LARGE SCALE GENOMIC DNA]</scope>
    <source>
        <strain evidence="2 3">DSM 25890</strain>
    </source>
</reference>
<accession>A0ABS2NMW9</accession>
<dbReference type="InterPro" id="IPR057174">
    <property type="entry name" value="DUF7852"/>
</dbReference>
<dbReference type="NCBIfam" id="NF045794">
    <property type="entry name" value="CsxC_fam"/>
    <property type="match status" value="1"/>
</dbReference>
<feature type="domain" description="DUF7852" evidence="1">
    <location>
        <begin position="18"/>
        <end position="123"/>
    </location>
</feature>
<dbReference type="EMBL" id="JAFBEE010000003">
    <property type="protein sequence ID" value="MBM7614295.1"/>
    <property type="molecule type" value="Genomic_DNA"/>
</dbReference>
<evidence type="ECO:0000259" key="1">
    <source>
        <dbReference type="Pfam" id="PF25250"/>
    </source>
</evidence>
<evidence type="ECO:0000313" key="3">
    <source>
        <dbReference type="Proteomes" id="UP001314796"/>
    </source>
</evidence>
<keyword evidence="3" id="KW-1185">Reference proteome</keyword>
<dbReference type="Pfam" id="PF25250">
    <property type="entry name" value="DUF7852"/>
    <property type="match status" value="1"/>
</dbReference>